<name>A0A158Q5B6_DRAME</name>
<dbReference type="PANTHER" id="PTHR15288:SF0">
    <property type="entry name" value="UDENN DOMAIN-CONTAINING PROTEIN"/>
    <property type="match status" value="1"/>
</dbReference>
<reference evidence="2 4" key="2">
    <citation type="submission" date="2018-11" db="EMBL/GenBank/DDBJ databases">
        <authorList>
            <consortium name="Pathogen Informatics"/>
        </authorList>
    </citation>
    <scope>NUCLEOTIDE SEQUENCE [LARGE SCALE GENOMIC DNA]</scope>
</reference>
<dbReference type="PROSITE" id="PS50211">
    <property type="entry name" value="DENN"/>
    <property type="match status" value="1"/>
</dbReference>
<dbReference type="Proteomes" id="UP000038040">
    <property type="component" value="Unplaced"/>
</dbReference>
<feature type="domain" description="UDENN" evidence="1">
    <location>
        <begin position="77"/>
        <end position="501"/>
    </location>
</feature>
<protein>
    <submittedName>
        <fullName evidence="5">UDENN domain-containing protein</fullName>
    </submittedName>
</protein>
<dbReference type="Proteomes" id="UP000274756">
    <property type="component" value="Unassembled WGS sequence"/>
</dbReference>
<dbReference type="WBParaSite" id="DME_0000694401-mRNA-1">
    <property type="protein sequence ID" value="DME_0000694401-mRNA-1"/>
    <property type="gene ID" value="DME_0000694401"/>
</dbReference>
<keyword evidence="4" id="KW-1185">Reference proteome</keyword>
<evidence type="ECO:0000313" key="3">
    <source>
        <dbReference type="Proteomes" id="UP000038040"/>
    </source>
</evidence>
<evidence type="ECO:0000313" key="4">
    <source>
        <dbReference type="Proteomes" id="UP000274756"/>
    </source>
</evidence>
<gene>
    <name evidence="2" type="ORF">DME_LOCUS9776</name>
</gene>
<dbReference type="STRING" id="318479.A0A158Q5B6"/>
<evidence type="ECO:0000259" key="1">
    <source>
        <dbReference type="PROSITE" id="PS50211"/>
    </source>
</evidence>
<dbReference type="OrthoDB" id="10266080at2759"/>
<dbReference type="AlphaFoldDB" id="A0A158Q5B6"/>
<reference evidence="5" key="1">
    <citation type="submission" date="2016-04" db="UniProtKB">
        <authorList>
            <consortium name="WormBaseParasite"/>
        </authorList>
    </citation>
    <scope>IDENTIFICATION</scope>
</reference>
<evidence type="ECO:0000313" key="5">
    <source>
        <dbReference type="WBParaSite" id="DME_0000694401-mRNA-1"/>
    </source>
</evidence>
<dbReference type="SMART" id="SM00799">
    <property type="entry name" value="DENN"/>
    <property type="match status" value="1"/>
</dbReference>
<dbReference type="Gene3D" id="3.40.50.11500">
    <property type="match status" value="1"/>
</dbReference>
<evidence type="ECO:0000313" key="2">
    <source>
        <dbReference type="EMBL" id="VDN59803.1"/>
    </source>
</evidence>
<dbReference type="EMBL" id="UYYG01001190">
    <property type="protein sequence ID" value="VDN59803.1"/>
    <property type="molecule type" value="Genomic_DNA"/>
</dbReference>
<dbReference type="InterPro" id="IPR043153">
    <property type="entry name" value="DENN_C"/>
</dbReference>
<dbReference type="InterPro" id="IPR001194">
    <property type="entry name" value="cDENN_dom"/>
</dbReference>
<dbReference type="InterPro" id="IPR037516">
    <property type="entry name" value="Tripartite_DENN"/>
</dbReference>
<dbReference type="PANTHER" id="PTHR15288">
    <property type="entry name" value="DENN DOMAIN-CONTAINING PROTEIN 2"/>
    <property type="match status" value="1"/>
</dbReference>
<dbReference type="Pfam" id="PF02141">
    <property type="entry name" value="DENN"/>
    <property type="match status" value="1"/>
</dbReference>
<sequence>MFFGSIYLKLSRNCQFDNLELEADDDITESKLKRKVTRAKLIHRHTLILYDQQIKEFSKQTIPQLFDRALIVKLISRNDCNGPFYKNINCRYIPMVVYTYPEIYSNGQSSSVDCADLFIPDFTRARPYYHCNVLPRDEEFMLTLTDQNGKRSFAYCIKHFLQEDELSQDKVRGLLPEVFALVSPIHASTFYTALARECVKHLRKGLDILKKLLDAIFNRRFPSNDGVLRVTQTEGNLLKREITIRGEGSILGHTNCSFIVSRFGVEITVSLIGALLAEQRILIGGDSVMQSLVSLIQPFSWPYTLVPVLPDSLLELTSSPTPYILGILRNNLHKLKDLIVGEMDIDVGDCIKEGVLIVDLDGGILVPQPSRLYVASKNHDYKAKCAIDLCQKLLIPKKLVLTLISLFKEALENGPNSVADDRLQRAMLTWFASLIGHYKSCGYYSAYMADINGNSELFHTSKRLLVSAHSSKSAKSFTEWFVETGIFRDWLRRRVTTSLDSTDNKIMNSEDAANQHFDEISLTVAPQLSQKRFRNIFSRSRFGIFRSFF</sequence>
<organism evidence="3 5">
    <name type="scientific">Dracunculus medinensis</name>
    <name type="common">Guinea worm</name>
    <dbReference type="NCBI Taxonomy" id="318479"/>
    <lineage>
        <taxon>Eukaryota</taxon>
        <taxon>Metazoa</taxon>
        <taxon>Ecdysozoa</taxon>
        <taxon>Nematoda</taxon>
        <taxon>Chromadorea</taxon>
        <taxon>Rhabditida</taxon>
        <taxon>Spirurina</taxon>
        <taxon>Dracunculoidea</taxon>
        <taxon>Dracunculidae</taxon>
        <taxon>Dracunculus</taxon>
    </lineage>
</organism>
<dbReference type="Gene3D" id="3.30.450.200">
    <property type="match status" value="1"/>
</dbReference>
<dbReference type="InterPro" id="IPR051942">
    <property type="entry name" value="DENN_domain_containing_2"/>
</dbReference>
<accession>A0A158Q5B6</accession>
<proteinExistence type="predicted"/>